<sequence length="297" mass="33308">METKTVLLLLLLVPITIHQGRSERDALKTSTENRDLEAPSESVRGDGPLHSHMDHMDPSTMIFFTVDDLKVGKTMPVYFPKRDTSSSPRLLPREVAKSFPFSSDRLPDLLRLLSLSPSSAQATAMRETHRHCETKPVKGETKLCLNSLGDMLDFVRTTLGGKYSNLRAISTTHLTASSVRFQNYTIVRQPWPVPAQRMVACHTVPYPYAVFYCHSQMTENRVYEVALEGENKDRVKAVAVCHMDTSQWSRDHASFRVLGIEPGSKPVCHFFPADNLVWVPTEKPIEGSVTAIPDSTI</sequence>
<evidence type="ECO:0000313" key="1">
    <source>
        <dbReference type="EMBL" id="KAI4376045.1"/>
    </source>
</evidence>
<organism evidence="1 2">
    <name type="scientific">Melastoma candidum</name>
    <dbReference type="NCBI Taxonomy" id="119954"/>
    <lineage>
        <taxon>Eukaryota</taxon>
        <taxon>Viridiplantae</taxon>
        <taxon>Streptophyta</taxon>
        <taxon>Embryophyta</taxon>
        <taxon>Tracheophyta</taxon>
        <taxon>Spermatophyta</taxon>
        <taxon>Magnoliopsida</taxon>
        <taxon>eudicotyledons</taxon>
        <taxon>Gunneridae</taxon>
        <taxon>Pentapetalae</taxon>
        <taxon>rosids</taxon>
        <taxon>malvids</taxon>
        <taxon>Myrtales</taxon>
        <taxon>Melastomataceae</taxon>
        <taxon>Melastomatoideae</taxon>
        <taxon>Melastomateae</taxon>
        <taxon>Melastoma</taxon>
    </lineage>
</organism>
<dbReference type="EMBL" id="CM042883">
    <property type="protein sequence ID" value="KAI4376045.1"/>
    <property type="molecule type" value="Genomic_DNA"/>
</dbReference>
<gene>
    <name evidence="1" type="ORF">MLD38_013843</name>
</gene>
<evidence type="ECO:0000313" key="2">
    <source>
        <dbReference type="Proteomes" id="UP001057402"/>
    </source>
</evidence>
<protein>
    <submittedName>
        <fullName evidence="1">Uncharacterized protein</fullName>
    </submittedName>
</protein>
<keyword evidence="2" id="KW-1185">Reference proteome</keyword>
<comment type="caution">
    <text evidence="1">The sequence shown here is derived from an EMBL/GenBank/DDBJ whole genome shotgun (WGS) entry which is preliminary data.</text>
</comment>
<dbReference type="Proteomes" id="UP001057402">
    <property type="component" value="Chromosome 4"/>
</dbReference>
<accession>A0ACB9RAU6</accession>
<reference evidence="2" key="1">
    <citation type="journal article" date="2023" name="Front. Plant Sci.">
        <title>Chromosomal-level genome assembly of Melastoma candidum provides insights into trichome evolution.</title>
        <authorList>
            <person name="Zhong Y."/>
            <person name="Wu W."/>
            <person name="Sun C."/>
            <person name="Zou P."/>
            <person name="Liu Y."/>
            <person name="Dai S."/>
            <person name="Zhou R."/>
        </authorList>
    </citation>
    <scope>NUCLEOTIDE SEQUENCE [LARGE SCALE GENOMIC DNA]</scope>
</reference>
<proteinExistence type="predicted"/>
<name>A0ACB9RAU6_9MYRT</name>